<reference evidence="3 4" key="1">
    <citation type="journal article" date="2008" name="J. Bacteriol.">
        <title>Insights into plant cell wall degradation from the genome sequence of the soil bacterium Cellvibrio japonicus.</title>
        <authorList>
            <person name="Deboy R.T."/>
            <person name="Mongodin E.F."/>
            <person name="Fouts D.E."/>
            <person name="Tailford L.E."/>
            <person name="Khouri H."/>
            <person name="Emerson J.B."/>
            <person name="Mohamoud Y."/>
            <person name="Watkins K."/>
            <person name="Henrissat B."/>
            <person name="Gilbert H.J."/>
            <person name="Nelson K.E."/>
        </authorList>
    </citation>
    <scope>NUCLEOTIDE SEQUENCE [LARGE SCALE GENOMIC DNA]</scope>
    <source>
        <strain evidence="3 4">Ueda107</strain>
    </source>
</reference>
<dbReference type="HOGENOM" id="CLU_009583_2_5_6"/>
<gene>
    <name evidence="3" type="primary">gt4F</name>
    <name evidence="3" type="ordered locus">CJA_1366</name>
</gene>
<dbReference type="OrthoDB" id="9802525at2"/>
<dbReference type="InterPro" id="IPR050194">
    <property type="entry name" value="Glycosyltransferase_grp1"/>
</dbReference>
<dbReference type="RefSeq" id="WP_012487001.1">
    <property type="nucleotide sequence ID" value="NC_010995.1"/>
</dbReference>
<evidence type="ECO:0000313" key="4">
    <source>
        <dbReference type="Proteomes" id="UP000001036"/>
    </source>
</evidence>
<dbReference type="STRING" id="498211.CJA_1366"/>
<evidence type="ECO:0000259" key="1">
    <source>
        <dbReference type="Pfam" id="PF00534"/>
    </source>
</evidence>
<dbReference type="Gene3D" id="3.40.50.2000">
    <property type="entry name" value="Glycogen Phosphorylase B"/>
    <property type="match status" value="2"/>
</dbReference>
<dbReference type="EC" id="2.4.1.-" evidence="3"/>
<keyword evidence="4" id="KW-1185">Reference proteome</keyword>
<dbReference type="PANTHER" id="PTHR45947">
    <property type="entry name" value="SULFOQUINOVOSYL TRANSFERASE SQD2"/>
    <property type="match status" value="1"/>
</dbReference>
<accession>B3PD02</accession>
<dbReference type="EMBL" id="CP000934">
    <property type="protein sequence ID" value="ACE84820.1"/>
    <property type="molecule type" value="Genomic_DNA"/>
</dbReference>
<dbReference type="Pfam" id="PF00534">
    <property type="entry name" value="Glycos_transf_1"/>
    <property type="match status" value="1"/>
</dbReference>
<dbReference type="AlphaFoldDB" id="B3PD02"/>
<evidence type="ECO:0000313" key="3">
    <source>
        <dbReference type="EMBL" id="ACE84820.1"/>
    </source>
</evidence>
<protein>
    <submittedName>
        <fullName evidence="3">Glycosyl transferase, putative, gt4F</fullName>
        <ecNumber evidence="3">2.4.1.-</ecNumber>
    </submittedName>
</protein>
<dbReference type="Pfam" id="PF13439">
    <property type="entry name" value="Glyco_transf_4"/>
    <property type="match status" value="1"/>
</dbReference>
<feature type="domain" description="Glycosyl transferase family 1" evidence="1">
    <location>
        <begin position="200"/>
        <end position="353"/>
    </location>
</feature>
<dbReference type="Proteomes" id="UP000001036">
    <property type="component" value="Chromosome"/>
</dbReference>
<dbReference type="PANTHER" id="PTHR45947:SF14">
    <property type="entry name" value="SLL1723 PROTEIN"/>
    <property type="match status" value="1"/>
</dbReference>
<evidence type="ECO:0000259" key="2">
    <source>
        <dbReference type="Pfam" id="PF13439"/>
    </source>
</evidence>
<dbReference type="CAZy" id="GT4">
    <property type="family name" value="Glycosyltransferase Family 4"/>
</dbReference>
<dbReference type="InterPro" id="IPR001296">
    <property type="entry name" value="Glyco_trans_1"/>
</dbReference>
<name>B3PD02_CELJU</name>
<sequence length="398" mass="44593">MTDNLIIYQDGLLSYSETFIKQQAVGLKRWKPTLVGHKYQRRSLDFSMLPSQLLIPENTFFARKWLYLFRRWRNQADPLGVKQLQQLAPRLLHVHFGTSAVDIWPYAKAMGLPMLVTLHGFDISIHRAWWEAGKRGSRKRTYPAQLLAMAQDPQVHFLAVSKAIRQRAINFGIAPEKITISYIGVDADAFTPGTTPLLQRSNRILYVGRLVEKKGANYLLEAFQQVKQQVHDAELIIVGKGPMEERLKQRIAELKLEGVTFTGALSNQQVKAQIDAAKVFCLPSITAVSGDAEGLPISILEAQASGIFVVTSSSGGVGDNLIDQETCFTFPEKDQDKLAAILTELLTHTDKHTGIIDSQRALIQRTFRLDNCCAQLENLYNRYAAAAPIIANKTHDHS</sequence>
<dbReference type="GO" id="GO:0016757">
    <property type="term" value="F:glycosyltransferase activity"/>
    <property type="evidence" value="ECO:0007669"/>
    <property type="project" value="UniProtKB-KW"/>
</dbReference>
<feature type="domain" description="Glycosyltransferase subfamily 4-like N-terminal" evidence="2">
    <location>
        <begin position="65"/>
        <end position="188"/>
    </location>
</feature>
<organism evidence="3 4">
    <name type="scientific">Cellvibrio japonicus (strain Ueda107)</name>
    <name type="common">Pseudomonas fluorescens subsp. cellulosa</name>
    <dbReference type="NCBI Taxonomy" id="498211"/>
    <lineage>
        <taxon>Bacteria</taxon>
        <taxon>Pseudomonadati</taxon>
        <taxon>Pseudomonadota</taxon>
        <taxon>Gammaproteobacteria</taxon>
        <taxon>Cellvibrionales</taxon>
        <taxon>Cellvibrionaceae</taxon>
        <taxon>Cellvibrio</taxon>
    </lineage>
</organism>
<proteinExistence type="predicted"/>
<dbReference type="SUPFAM" id="SSF53756">
    <property type="entry name" value="UDP-Glycosyltransferase/glycogen phosphorylase"/>
    <property type="match status" value="1"/>
</dbReference>
<keyword evidence="3" id="KW-0808">Transferase</keyword>
<keyword evidence="3" id="KW-0328">Glycosyltransferase</keyword>
<dbReference type="InterPro" id="IPR028098">
    <property type="entry name" value="Glyco_trans_4-like_N"/>
</dbReference>
<dbReference type="KEGG" id="cja:CJA_1366"/>
<dbReference type="eggNOG" id="COG0438">
    <property type="taxonomic scope" value="Bacteria"/>
</dbReference>